<dbReference type="Gene3D" id="2.60.120.40">
    <property type="match status" value="1"/>
</dbReference>
<evidence type="ECO:0000313" key="2">
    <source>
        <dbReference type="Proteomes" id="UP000515154"/>
    </source>
</evidence>
<name>A0A6P7TGG5_9MOLL</name>
<keyword evidence="1" id="KW-0472">Membrane</keyword>
<accession>A0A6P7TGG5</accession>
<keyword evidence="1" id="KW-1133">Transmembrane helix</keyword>
<dbReference type="KEGG" id="osn:115223917"/>
<dbReference type="Proteomes" id="UP000515154">
    <property type="component" value="Linkage group LG24"/>
</dbReference>
<evidence type="ECO:0000313" key="3">
    <source>
        <dbReference type="RefSeq" id="XP_029650509.1"/>
    </source>
</evidence>
<keyword evidence="2" id="KW-1185">Reference proteome</keyword>
<dbReference type="AlphaFoldDB" id="A0A6P7TGG5"/>
<keyword evidence="1" id="KW-0812">Transmembrane</keyword>
<gene>
    <name evidence="3" type="primary">LOC115223917</name>
</gene>
<protein>
    <submittedName>
        <fullName evidence="3">Uncharacterized protein LOC115223917</fullName>
    </submittedName>
</protein>
<proteinExistence type="predicted"/>
<dbReference type="RefSeq" id="XP_029650509.1">
    <property type="nucleotide sequence ID" value="XM_029794649.2"/>
</dbReference>
<evidence type="ECO:0000256" key="1">
    <source>
        <dbReference type="SAM" id="Phobius"/>
    </source>
</evidence>
<organism evidence="2 3">
    <name type="scientific">Octopus sinensis</name>
    <name type="common">East Asian common octopus</name>
    <dbReference type="NCBI Taxonomy" id="2607531"/>
    <lineage>
        <taxon>Eukaryota</taxon>
        <taxon>Metazoa</taxon>
        <taxon>Spiralia</taxon>
        <taxon>Lophotrochozoa</taxon>
        <taxon>Mollusca</taxon>
        <taxon>Cephalopoda</taxon>
        <taxon>Coleoidea</taxon>
        <taxon>Octopodiformes</taxon>
        <taxon>Octopoda</taxon>
        <taxon>Incirrata</taxon>
        <taxon>Octopodidae</taxon>
        <taxon>Octopus</taxon>
    </lineage>
</organism>
<reference evidence="3" key="1">
    <citation type="submission" date="2025-08" db="UniProtKB">
        <authorList>
            <consortium name="RefSeq"/>
        </authorList>
    </citation>
    <scope>IDENTIFICATION</scope>
</reference>
<feature type="transmembrane region" description="Helical" evidence="1">
    <location>
        <begin position="50"/>
        <end position="72"/>
    </location>
</feature>
<sequence length="223" mass="25681">MTRIAQEEDKKVDSVEVVYHKKITEIEHEPLAAKGTQVIVERRPNLCFRYVSFALIIIAVVIAVTGLIQVNLQPKPVLPPRPQSHHAFFHLKTEGYTEMEKVTNLHWEKNKDQNVGNIQLVDGTYIYIPQDGIYEINCAIQLYIPRDTPSRVVTLMFQKKNGTKYEYMKESSSSLEDLPEHVVIQSSFTYYLKTNDTMFLKMNMAKYVSPNKPSSYLAITSLH</sequence>
<dbReference type="InterPro" id="IPR008983">
    <property type="entry name" value="Tumour_necrosis_fac-like_dom"/>
</dbReference>
<dbReference type="SUPFAM" id="SSF49842">
    <property type="entry name" value="TNF-like"/>
    <property type="match status" value="1"/>
</dbReference>